<dbReference type="SUPFAM" id="SSF56235">
    <property type="entry name" value="N-terminal nucleophile aminohydrolases (Ntn hydrolases)"/>
    <property type="match status" value="1"/>
</dbReference>
<dbReference type="PRINTS" id="PR01210">
    <property type="entry name" value="GGTRANSPTASE"/>
</dbReference>
<evidence type="ECO:0000256" key="1">
    <source>
        <dbReference type="ARBA" id="ARBA00022679"/>
    </source>
</evidence>
<accession>X0UYL5</accession>
<dbReference type="InterPro" id="IPR043138">
    <property type="entry name" value="GGT_lsub"/>
</dbReference>
<dbReference type="InterPro" id="IPR043137">
    <property type="entry name" value="GGT_ssub_C"/>
</dbReference>
<dbReference type="AlphaFoldDB" id="X0UYL5"/>
<dbReference type="Pfam" id="PF01019">
    <property type="entry name" value="G_glu_transpept"/>
    <property type="match status" value="1"/>
</dbReference>
<dbReference type="PANTHER" id="PTHR43199:SF1">
    <property type="entry name" value="GLUTATHIONE HYDROLASE PROENZYME"/>
    <property type="match status" value="1"/>
</dbReference>
<dbReference type="PANTHER" id="PTHR43199">
    <property type="entry name" value="GLUTATHIONE HYDROLASE"/>
    <property type="match status" value="1"/>
</dbReference>
<evidence type="ECO:0000256" key="2">
    <source>
        <dbReference type="ARBA" id="ARBA00022801"/>
    </source>
</evidence>
<name>X0UYL5_9ZZZZ</name>
<feature type="non-terminal residue" evidence="4">
    <location>
        <position position="272"/>
    </location>
</feature>
<sequence>MLIEMLNILEGFELGNMEKYRAPTLHLIAEAMKFAFLDRAKYLGDPDFIEVPVEMLTSKEYGKSLKERIDTNRAIPSAEIGNEILTIEKGSETTHYSVIDKNGVAVATTYTLNDGYGAGVVIEGTGILLNNEMADFNMKPGYTDDEGLIGTKPNLIVSHKRMLSSMTPTIIVKDGKTFMITGSPGGRTIINTVLNVIVNVIDFRMDIQDAVDSKRMDHKWMPDFLRLEKGAVPEAVIERLKAMGHNIEETLRQGDAHSILIDLATGMYYGAA</sequence>
<evidence type="ECO:0000256" key="3">
    <source>
        <dbReference type="ARBA" id="ARBA00023145"/>
    </source>
</evidence>
<dbReference type="GO" id="GO:0016740">
    <property type="term" value="F:transferase activity"/>
    <property type="evidence" value="ECO:0007669"/>
    <property type="project" value="UniProtKB-KW"/>
</dbReference>
<keyword evidence="3" id="KW-0865">Zymogen</keyword>
<dbReference type="Gene3D" id="1.10.246.130">
    <property type="match status" value="1"/>
</dbReference>
<dbReference type="InterPro" id="IPR029055">
    <property type="entry name" value="Ntn_hydrolases_N"/>
</dbReference>
<keyword evidence="2" id="KW-0378">Hydrolase</keyword>
<evidence type="ECO:0000313" key="4">
    <source>
        <dbReference type="EMBL" id="GAG10934.1"/>
    </source>
</evidence>
<proteinExistence type="predicted"/>
<dbReference type="Gene3D" id="3.60.20.40">
    <property type="match status" value="1"/>
</dbReference>
<reference evidence="4" key="1">
    <citation type="journal article" date="2014" name="Front. Microbiol.">
        <title>High frequency of phylogenetically diverse reductive dehalogenase-homologous genes in deep subseafloor sedimentary metagenomes.</title>
        <authorList>
            <person name="Kawai M."/>
            <person name="Futagami T."/>
            <person name="Toyoda A."/>
            <person name="Takaki Y."/>
            <person name="Nishi S."/>
            <person name="Hori S."/>
            <person name="Arai W."/>
            <person name="Tsubouchi T."/>
            <person name="Morono Y."/>
            <person name="Uchiyama I."/>
            <person name="Ito T."/>
            <person name="Fujiyama A."/>
            <person name="Inagaki F."/>
            <person name="Takami H."/>
        </authorList>
    </citation>
    <scope>NUCLEOTIDE SEQUENCE</scope>
    <source>
        <strain evidence="4">Expedition CK06-06</strain>
    </source>
</reference>
<comment type="caution">
    <text evidence="4">The sequence shown here is derived from an EMBL/GenBank/DDBJ whole genome shotgun (WGS) entry which is preliminary data.</text>
</comment>
<protein>
    <recommendedName>
        <fullName evidence="5">Gamma-glutamyltransferase</fullName>
    </recommendedName>
</protein>
<organism evidence="4">
    <name type="scientific">marine sediment metagenome</name>
    <dbReference type="NCBI Taxonomy" id="412755"/>
    <lineage>
        <taxon>unclassified sequences</taxon>
        <taxon>metagenomes</taxon>
        <taxon>ecological metagenomes</taxon>
    </lineage>
</organism>
<keyword evidence="1" id="KW-0808">Transferase</keyword>
<evidence type="ECO:0008006" key="5">
    <source>
        <dbReference type="Google" id="ProtNLM"/>
    </source>
</evidence>
<dbReference type="GO" id="GO:0016787">
    <property type="term" value="F:hydrolase activity"/>
    <property type="evidence" value="ECO:0007669"/>
    <property type="project" value="UniProtKB-KW"/>
</dbReference>
<dbReference type="EMBL" id="BARS01020746">
    <property type="protein sequence ID" value="GAG10934.1"/>
    <property type="molecule type" value="Genomic_DNA"/>
</dbReference>
<gene>
    <name evidence="4" type="ORF">S01H1_33418</name>
</gene>
<dbReference type="InterPro" id="IPR051792">
    <property type="entry name" value="GGT_bact"/>
</dbReference>